<evidence type="ECO:0000313" key="2">
    <source>
        <dbReference type="Proteomes" id="UP001529510"/>
    </source>
</evidence>
<keyword evidence="2" id="KW-1185">Reference proteome</keyword>
<accession>A0ABD0PJD2</accession>
<proteinExistence type="predicted"/>
<sequence>YSPASNEGAIYCTINPADADGHDVCSLYSQGPDPYTSTPVLSKTDLYSMEQDLDHGAEYAKL</sequence>
<evidence type="ECO:0000313" key="1">
    <source>
        <dbReference type="EMBL" id="KAL0174150.1"/>
    </source>
</evidence>
<feature type="non-terminal residue" evidence="1">
    <location>
        <position position="62"/>
    </location>
</feature>
<name>A0ABD0PJD2_CIRMR</name>
<dbReference type="AlphaFoldDB" id="A0ABD0PJD2"/>
<dbReference type="EMBL" id="JAMKFB020000015">
    <property type="protein sequence ID" value="KAL0174150.1"/>
    <property type="molecule type" value="Genomic_DNA"/>
</dbReference>
<protein>
    <submittedName>
        <fullName evidence="1">Uncharacterized protein</fullName>
    </submittedName>
</protein>
<comment type="caution">
    <text evidence="1">The sequence shown here is derived from an EMBL/GenBank/DDBJ whole genome shotgun (WGS) entry which is preliminary data.</text>
</comment>
<reference evidence="1 2" key="1">
    <citation type="submission" date="2024-05" db="EMBL/GenBank/DDBJ databases">
        <title>Genome sequencing and assembly of Indian major carp, Cirrhinus mrigala (Hamilton, 1822).</title>
        <authorList>
            <person name="Mohindra V."/>
            <person name="Chowdhury L.M."/>
            <person name="Lal K."/>
            <person name="Jena J.K."/>
        </authorList>
    </citation>
    <scope>NUCLEOTIDE SEQUENCE [LARGE SCALE GENOMIC DNA]</scope>
    <source>
        <strain evidence="1">CM1030</strain>
        <tissue evidence="1">Blood</tissue>
    </source>
</reference>
<organism evidence="1 2">
    <name type="scientific">Cirrhinus mrigala</name>
    <name type="common">Mrigala</name>
    <dbReference type="NCBI Taxonomy" id="683832"/>
    <lineage>
        <taxon>Eukaryota</taxon>
        <taxon>Metazoa</taxon>
        <taxon>Chordata</taxon>
        <taxon>Craniata</taxon>
        <taxon>Vertebrata</taxon>
        <taxon>Euteleostomi</taxon>
        <taxon>Actinopterygii</taxon>
        <taxon>Neopterygii</taxon>
        <taxon>Teleostei</taxon>
        <taxon>Ostariophysi</taxon>
        <taxon>Cypriniformes</taxon>
        <taxon>Cyprinidae</taxon>
        <taxon>Labeoninae</taxon>
        <taxon>Labeonini</taxon>
        <taxon>Cirrhinus</taxon>
    </lineage>
</organism>
<gene>
    <name evidence="1" type="ORF">M9458_030118</name>
</gene>
<feature type="non-terminal residue" evidence="1">
    <location>
        <position position="1"/>
    </location>
</feature>
<dbReference type="Proteomes" id="UP001529510">
    <property type="component" value="Unassembled WGS sequence"/>
</dbReference>